<keyword evidence="2" id="KW-0503">Monooxygenase</keyword>
<evidence type="ECO:0000313" key="4">
    <source>
        <dbReference type="EMBL" id="MDP9794132.1"/>
    </source>
</evidence>
<name>A0ABT9MRS5_9ACTN</name>
<comment type="similarity">
    <text evidence="1 2">Belongs to the cytochrome P450 family.</text>
</comment>
<evidence type="ECO:0000256" key="2">
    <source>
        <dbReference type="RuleBase" id="RU000461"/>
    </source>
</evidence>
<keyword evidence="2" id="KW-0349">Heme</keyword>
<dbReference type="PROSITE" id="PS00086">
    <property type="entry name" value="CYTOCHROME_P450"/>
    <property type="match status" value="1"/>
</dbReference>
<proteinExistence type="inferred from homology"/>
<dbReference type="InterPro" id="IPR002397">
    <property type="entry name" value="Cyt_P450_B"/>
</dbReference>
<comment type="caution">
    <text evidence="4">The sequence shown here is derived from an EMBL/GenBank/DDBJ whole genome shotgun (WGS) entry which is preliminary data.</text>
</comment>
<reference evidence="4 5" key="1">
    <citation type="submission" date="2023-07" db="EMBL/GenBank/DDBJ databases">
        <title>Sequencing the genomes of 1000 actinobacteria strains.</title>
        <authorList>
            <person name="Klenk H.-P."/>
        </authorList>
    </citation>
    <scope>NUCLEOTIDE SEQUENCE [LARGE SCALE GENOMIC DNA]</scope>
    <source>
        <strain evidence="4 5">DSM 44710</strain>
    </source>
</reference>
<protein>
    <submittedName>
        <fullName evidence="4">Cytochrome P450</fullName>
    </submittedName>
</protein>
<organism evidence="4 5">
    <name type="scientific">Catenuloplanes nepalensis</name>
    <dbReference type="NCBI Taxonomy" id="587533"/>
    <lineage>
        <taxon>Bacteria</taxon>
        <taxon>Bacillati</taxon>
        <taxon>Actinomycetota</taxon>
        <taxon>Actinomycetes</taxon>
        <taxon>Micromonosporales</taxon>
        <taxon>Micromonosporaceae</taxon>
        <taxon>Catenuloplanes</taxon>
    </lineage>
</organism>
<dbReference type="InterPro" id="IPR036396">
    <property type="entry name" value="Cyt_P450_sf"/>
</dbReference>
<accession>A0ABT9MRS5</accession>
<dbReference type="EMBL" id="JAUSRA010000001">
    <property type="protein sequence ID" value="MDP9794132.1"/>
    <property type="molecule type" value="Genomic_DNA"/>
</dbReference>
<dbReference type="PRINTS" id="PR00359">
    <property type="entry name" value="BP450"/>
</dbReference>
<dbReference type="PANTHER" id="PTHR46696:SF1">
    <property type="entry name" value="CYTOCHROME P450 YJIB-RELATED"/>
    <property type="match status" value="1"/>
</dbReference>
<dbReference type="Gene3D" id="1.10.630.10">
    <property type="entry name" value="Cytochrome P450"/>
    <property type="match status" value="1"/>
</dbReference>
<dbReference type="PANTHER" id="PTHR46696">
    <property type="entry name" value="P450, PUTATIVE (EUROFUNG)-RELATED"/>
    <property type="match status" value="1"/>
</dbReference>
<dbReference type="PRINTS" id="PR00385">
    <property type="entry name" value="P450"/>
</dbReference>
<feature type="region of interest" description="Disordered" evidence="3">
    <location>
        <begin position="1"/>
        <end position="22"/>
    </location>
</feature>
<keyword evidence="2" id="KW-0408">Iron</keyword>
<evidence type="ECO:0000313" key="5">
    <source>
        <dbReference type="Proteomes" id="UP001240984"/>
    </source>
</evidence>
<evidence type="ECO:0000256" key="1">
    <source>
        <dbReference type="ARBA" id="ARBA00010617"/>
    </source>
</evidence>
<gene>
    <name evidence="4" type="ORF">J2S43_002644</name>
</gene>
<sequence length="391" mass="41976">MTAALPTVRTAGRPFDPPEDLFTRPPLSRLTYPDGHEGWLVTSHALVREVLADPRFSVRPELRHLPILGAPGGAGPVPPGVFTAMDAPEHTRYRRLLTGQFTVRRMRALAGRVEEITAAHLEAMERGGDTADLVTALALPIPAQVICELLGVPYEDKAQFQDQALALVRLGADPAQQAAAYGAIYGYLAGLVAAKRAAPTDDLLGDLTRSDLTDEELINIGFVLLGAGLDTTANMLALGAFALLDHPAQLALLRADPGIAAQAVDELLRYLSIIPFTVRTALEDVDLQGERIEAGQTVTVSIPAANRDPARFADPDTLDLLREAGSHVAFGHGIHQCLGQQLARVELQVALPALVTRFPSLRLAVPATDVAMRTDMLIYGVHALPVTWHRS</sequence>
<dbReference type="CDD" id="cd11030">
    <property type="entry name" value="CYP105-like"/>
    <property type="match status" value="1"/>
</dbReference>
<dbReference type="InterPro" id="IPR017972">
    <property type="entry name" value="Cyt_P450_CS"/>
</dbReference>
<dbReference type="Proteomes" id="UP001240984">
    <property type="component" value="Unassembled WGS sequence"/>
</dbReference>
<dbReference type="Pfam" id="PF00067">
    <property type="entry name" value="p450"/>
    <property type="match status" value="1"/>
</dbReference>
<keyword evidence="2" id="KW-0560">Oxidoreductase</keyword>
<dbReference type="InterPro" id="IPR001128">
    <property type="entry name" value="Cyt_P450"/>
</dbReference>
<dbReference type="RefSeq" id="WP_306829260.1">
    <property type="nucleotide sequence ID" value="NZ_JAUSRA010000001.1"/>
</dbReference>
<keyword evidence="2" id="KW-0479">Metal-binding</keyword>
<keyword evidence="5" id="KW-1185">Reference proteome</keyword>
<dbReference type="SUPFAM" id="SSF48264">
    <property type="entry name" value="Cytochrome P450"/>
    <property type="match status" value="1"/>
</dbReference>
<evidence type="ECO:0000256" key="3">
    <source>
        <dbReference type="SAM" id="MobiDB-lite"/>
    </source>
</evidence>